<gene>
    <name evidence="1" type="ORF">GH714_028207</name>
</gene>
<evidence type="ECO:0000313" key="1">
    <source>
        <dbReference type="EMBL" id="KAF2312135.1"/>
    </source>
</evidence>
<accession>A0A6A6MHZ6</accession>
<proteinExistence type="predicted"/>
<dbReference type="EMBL" id="JAAGAX010000006">
    <property type="protein sequence ID" value="KAF2312135.1"/>
    <property type="molecule type" value="Genomic_DNA"/>
</dbReference>
<dbReference type="AlphaFoldDB" id="A0A6A6MHZ6"/>
<dbReference type="Proteomes" id="UP000467840">
    <property type="component" value="Chromosome 14"/>
</dbReference>
<reference evidence="1 2" key="1">
    <citation type="journal article" date="2020" name="Mol. Plant">
        <title>The Chromosome-Based Rubber Tree Genome Provides New Insights into Spurge Genome Evolution and Rubber Biosynthesis.</title>
        <authorList>
            <person name="Liu J."/>
            <person name="Shi C."/>
            <person name="Shi C.C."/>
            <person name="Li W."/>
            <person name="Zhang Q.J."/>
            <person name="Zhang Y."/>
            <person name="Li K."/>
            <person name="Lu H.F."/>
            <person name="Shi C."/>
            <person name="Zhu S.T."/>
            <person name="Xiao Z.Y."/>
            <person name="Nan H."/>
            <person name="Yue Y."/>
            <person name="Zhu X.G."/>
            <person name="Wu Y."/>
            <person name="Hong X.N."/>
            <person name="Fan G.Y."/>
            <person name="Tong Y."/>
            <person name="Zhang D."/>
            <person name="Mao C.L."/>
            <person name="Liu Y.L."/>
            <person name="Hao S.J."/>
            <person name="Liu W.Q."/>
            <person name="Lv M.Q."/>
            <person name="Zhang H.B."/>
            <person name="Liu Y."/>
            <person name="Hu-Tang G.R."/>
            <person name="Wang J.P."/>
            <person name="Wang J.H."/>
            <person name="Sun Y.H."/>
            <person name="Ni S.B."/>
            <person name="Chen W.B."/>
            <person name="Zhang X.C."/>
            <person name="Jiao Y.N."/>
            <person name="Eichler E.E."/>
            <person name="Li G.H."/>
            <person name="Liu X."/>
            <person name="Gao L.Z."/>
        </authorList>
    </citation>
    <scope>NUCLEOTIDE SEQUENCE [LARGE SCALE GENOMIC DNA]</scope>
    <source>
        <strain evidence="2">cv. GT1</strain>
        <tissue evidence="1">Leaf</tissue>
    </source>
</reference>
<keyword evidence="2" id="KW-1185">Reference proteome</keyword>
<organism evidence="1 2">
    <name type="scientific">Hevea brasiliensis</name>
    <name type="common">Para rubber tree</name>
    <name type="synonym">Siphonia brasiliensis</name>
    <dbReference type="NCBI Taxonomy" id="3981"/>
    <lineage>
        <taxon>Eukaryota</taxon>
        <taxon>Viridiplantae</taxon>
        <taxon>Streptophyta</taxon>
        <taxon>Embryophyta</taxon>
        <taxon>Tracheophyta</taxon>
        <taxon>Spermatophyta</taxon>
        <taxon>Magnoliopsida</taxon>
        <taxon>eudicotyledons</taxon>
        <taxon>Gunneridae</taxon>
        <taxon>Pentapetalae</taxon>
        <taxon>rosids</taxon>
        <taxon>fabids</taxon>
        <taxon>Malpighiales</taxon>
        <taxon>Euphorbiaceae</taxon>
        <taxon>Crotonoideae</taxon>
        <taxon>Micrandreae</taxon>
        <taxon>Hevea</taxon>
    </lineage>
</organism>
<name>A0A6A6MHZ6_HEVBR</name>
<comment type="caution">
    <text evidence="1">The sequence shown here is derived from an EMBL/GenBank/DDBJ whole genome shotgun (WGS) entry which is preliminary data.</text>
</comment>
<sequence>MLHEQAVPAVTPVPTTYIPSSSCSAFVCLEQLVLKSEYGSLGWAKFWNLISPLQIAQSPSRSLTMQSVTANTDRLVAVEPTNVIDLAKKALSASK</sequence>
<protein>
    <submittedName>
        <fullName evidence="1">Uncharacterized protein</fullName>
    </submittedName>
</protein>
<evidence type="ECO:0000313" key="2">
    <source>
        <dbReference type="Proteomes" id="UP000467840"/>
    </source>
</evidence>